<dbReference type="SUPFAM" id="SSF48498">
    <property type="entry name" value="Tetracyclin repressor-like, C-terminal domain"/>
    <property type="match status" value="1"/>
</dbReference>
<dbReference type="Gene3D" id="1.10.357.10">
    <property type="entry name" value="Tetracycline Repressor, domain 2"/>
    <property type="match status" value="1"/>
</dbReference>
<dbReference type="PANTHER" id="PTHR30055">
    <property type="entry name" value="HTH-TYPE TRANSCRIPTIONAL REGULATOR RUTR"/>
    <property type="match status" value="1"/>
</dbReference>
<sequence length="170" mass="18160">MLISEHGLGAVTMSRVADVAGVARQTLYNHYGDIDAIVAVAIDRHNRESIDLLESALQIAESPTGKIEQIVRHFVMVGAHAHHAFGLGSGLSPDVRATLDSYNEAVEGHIRSILEDGQQRGDFRSDLTPEIDTILTRSLLDGISELAANTPDQAARIANAGTRTVLAALS</sequence>
<evidence type="ECO:0000259" key="4">
    <source>
        <dbReference type="PROSITE" id="PS50977"/>
    </source>
</evidence>
<evidence type="ECO:0000256" key="2">
    <source>
        <dbReference type="ARBA" id="ARBA00023125"/>
    </source>
</evidence>
<dbReference type="InterPro" id="IPR050109">
    <property type="entry name" value="HTH-type_TetR-like_transc_reg"/>
</dbReference>
<proteinExistence type="predicted"/>
<dbReference type="InterPro" id="IPR036271">
    <property type="entry name" value="Tet_transcr_reg_TetR-rel_C_sf"/>
</dbReference>
<dbReference type="SUPFAM" id="SSF46689">
    <property type="entry name" value="Homeodomain-like"/>
    <property type="match status" value="1"/>
</dbReference>
<feature type="domain" description="HTH tetR-type" evidence="4">
    <location>
        <begin position="1"/>
        <end position="49"/>
    </location>
</feature>
<keyword evidence="3" id="KW-0804">Transcription</keyword>
<accession>A0A3B0TA41</accession>
<dbReference type="InterPro" id="IPR001647">
    <property type="entry name" value="HTH_TetR"/>
</dbReference>
<organism evidence="5">
    <name type="scientific">hydrothermal vent metagenome</name>
    <dbReference type="NCBI Taxonomy" id="652676"/>
    <lineage>
        <taxon>unclassified sequences</taxon>
        <taxon>metagenomes</taxon>
        <taxon>ecological metagenomes</taxon>
    </lineage>
</organism>
<evidence type="ECO:0000256" key="1">
    <source>
        <dbReference type="ARBA" id="ARBA00023015"/>
    </source>
</evidence>
<evidence type="ECO:0000313" key="5">
    <source>
        <dbReference type="EMBL" id="VAW03866.1"/>
    </source>
</evidence>
<dbReference type="Gene3D" id="1.10.10.60">
    <property type="entry name" value="Homeodomain-like"/>
    <property type="match status" value="1"/>
</dbReference>
<gene>
    <name evidence="5" type="ORF">MNBD_ACTINO01-166</name>
</gene>
<keyword evidence="1" id="KW-0805">Transcription regulation</keyword>
<evidence type="ECO:0000256" key="3">
    <source>
        <dbReference type="ARBA" id="ARBA00023163"/>
    </source>
</evidence>
<dbReference type="Pfam" id="PF00440">
    <property type="entry name" value="TetR_N"/>
    <property type="match status" value="1"/>
</dbReference>
<dbReference type="InterPro" id="IPR009057">
    <property type="entry name" value="Homeodomain-like_sf"/>
</dbReference>
<dbReference type="GO" id="GO:0000976">
    <property type="term" value="F:transcription cis-regulatory region binding"/>
    <property type="evidence" value="ECO:0007669"/>
    <property type="project" value="TreeGrafter"/>
</dbReference>
<name>A0A3B0TA41_9ZZZZ</name>
<dbReference type="PANTHER" id="PTHR30055:SF234">
    <property type="entry name" value="HTH-TYPE TRANSCRIPTIONAL REGULATOR BETI"/>
    <property type="match status" value="1"/>
</dbReference>
<dbReference type="GO" id="GO:0003700">
    <property type="term" value="F:DNA-binding transcription factor activity"/>
    <property type="evidence" value="ECO:0007669"/>
    <property type="project" value="TreeGrafter"/>
</dbReference>
<dbReference type="AlphaFoldDB" id="A0A3B0TA41"/>
<protein>
    <recommendedName>
        <fullName evidence="4">HTH tetR-type domain-containing protein</fullName>
    </recommendedName>
</protein>
<reference evidence="5" key="1">
    <citation type="submission" date="2018-06" db="EMBL/GenBank/DDBJ databases">
        <authorList>
            <person name="Zhirakovskaya E."/>
        </authorList>
    </citation>
    <scope>NUCLEOTIDE SEQUENCE</scope>
</reference>
<keyword evidence="2" id="KW-0238">DNA-binding</keyword>
<dbReference type="EMBL" id="UOEI01000379">
    <property type="protein sequence ID" value="VAW03866.1"/>
    <property type="molecule type" value="Genomic_DNA"/>
</dbReference>
<dbReference type="PROSITE" id="PS50977">
    <property type="entry name" value="HTH_TETR_2"/>
    <property type="match status" value="1"/>
</dbReference>